<dbReference type="PRINTS" id="PR00344">
    <property type="entry name" value="BCTRLSENSOR"/>
</dbReference>
<keyword evidence="17" id="KW-1185">Reference proteome</keyword>
<gene>
    <name evidence="16" type="ORF">GQF01_04100</name>
</gene>
<dbReference type="SUPFAM" id="SSF55874">
    <property type="entry name" value="ATPase domain of HSP90 chaperone/DNA topoisomerase II/histidine kinase"/>
    <property type="match status" value="1"/>
</dbReference>
<keyword evidence="4" id="KW-1003">Cell membrane</keyword>
<dbReference type="InterPro" id="IPR036890">
    <property type="entry name" value="HATPase_C_sf"/>
</dbReference>
<sequence length="334" mass="39265">MRLFIKEQTSYLVVFYFSVILSTFYCVLASDFTWIDVLYVFLFNSFILLVFLSWKYVMTKEVYRLLSRKFNAIEEISLEQGDSFWGHHISFLLKQQYRLYEKNIHQINKNHQEHLTFINQWVHQMKTPLSVIRLQLEAHAGEPYAHGMSEEVYKLEKGLNMALYYARIDAFERDFVIEKSHLKPLILDSINQDKKLFIKNNMLPKVDVNDTIEVYTDVKWLKFVIEQLISNGIKYTKGKGKYLTVSAFQTKDHTVLEVKDEGIGIHPKDIRRVFEPFFTGDNGRILGESTGMGLYLAKKICENLNHKISIQSEVNQGTKVSILFDHSQTDHNYY</sequence>
<dbReference type="RefSeq" id="WP_161405603.1">
    <property type="nucleotide sequence ID" value="NZ_WTUZ01000010.1"/>
</dbReference>
<evidence type="ECO:0000256" key="9">
    <source>
        <dbReference type="ARBA" id="ARBA00022777"/>
    </source>
</evidence>
<dbReference type="GO" id="GO:0004721">
    <property type="term" value="F:phosphoprotein phosphatase activity"/>
    <property type="evidence" value="ECO:0007669"/>
    <property type="project" value="TreeGrafter"/>
</dbReference>
<keyword evidence="5" id="KW-0597">Phosphoprotein</keyword>
<evidence type="ECO:0000256" key="1">
    <source>
        <dbReference type="ARBA" id="ARBA00000085"/>
    </source>
</evidence>
<evidence type="ECO:0000313" key="16">
    <source>
        <dbReference type="EMBL" id="MZQ81306.1"/>
    </source>
</evidence>
<evidence type="ECO:0000256" key="11">
    <source>
        <dbReference type="ARBA" id="ARBA00022989"/>
    </source>
</evidence>
<dbReference type="EC" id="2.7.13.3" evidence="3"/>
<evidence type="ECO:0000256" key="6">
    <source>
        <dbReference type="ARBA" id="ARBA00022679"/>
    </source>
</evidence>
<dbReference type="InterPro" id="IPR005467">
    <property type="entry name" value="His_kinase_dom"/>
</dbReference>
<dbReference type="Gene3D" id="3.30.565.10">
    <property type="entry name" value="Histidine kinase-like ATPase, C-terminal domain"/>
    <property type="match status" value="1"/>
</dbReference>
<keyword evidence="12" id="KW-0902">Two-component regulatory system</keyword>
<dbReference type="PANTHER" id="PTHR45453:SF2">
    <property type="entry name" value="HISTIDINE KINASE"/>
    <property type="match status" value="1"/>
</dbReference>
<evidence type="ECO:0000256" key="2">
    <source>
        <dbReference type="ARBA" id="ARBA00004651"/>
    </source>
</evidence>
<evidence type="ECO:0000256" key="5">
    <source>
        <dbReference type="ARBA" id="ARBA00022553"/>
    </source>
</evidence>
<dbReference type="FunFam" id="3.30.565.10:FF:000057">
    <property type="entry name" value="Sensor histidine kinase"/>
    <property type="match status" value="1"/>
</dbReference>
<comment type="catalytic activity">
    <reaction evidence="1">
        <text>ATP + protein L-histidine = ADP + protein N-phospho-L-histidine.</text>
        <dbReference type="EC" id="2.7.13.3"/>
    </reaction>
</comment>
<dbReference type="CDD" id="cd00082">
    <property type="entry name" value="HisKA"/>
    <property type="match status" value="1"/>
</dbReference>
<feature type="transmembrane region" description="Helical" evidence="14">
    <location>
        <begin position="38"/>
        <end position="58"/>
    </location>
</feature>
<keyword evidence="8" id="KW-0547">Nucleotide-binding</keyword>
<evidence type="ECO:0000256" key="13">
    <source>
        <dbReference type="ARBA" id="ARBA00023136"/>
    </source>
</evidence>
<dbReference type="GO" id="GO:0005886">
    <property type="term" value="C:plasma membrane"/>
    <property type="evidence" value="ECO:0007669"/>
    <property type="project" value="UniProtKB-SubCell"/>
</dbReference>
<dbReference type="InterPro" id="IPR050351">
    <property type="entry name" value="BphY/WalK/GraS-like"/>
</dbReference>
<dbReference type="InterPro" id="IPR003661">
    <property type="entry name" value="HisK_dim/P_dom"/>
</dbReference>
<dbReference type="GO" id="GO:0005524">
    <property type="term" value="F:ATP binding"/>
    <property type="evidence" value="ECO:0007669"/>
    <property type="project" value="UniProtKB-KW"/>
</dbReference>
<dbReference type="InterPro" id="IPR004358">
    <property type="entry name" value="Sig_transdc_His_kin-like_C"/>
</dbReference>
<dbReference type="GO" id="GO:0000155">
    <property type="term" value="F:phosphorelay sensor kinase activity"/>
    <property type="evidence" value="ECO:0007669"/>
    <property type="project" value="InterPro"/>
</dbReference>
<evidence type="ECO:0000256" key="10">
    <source>
        <dbReference type="ARBA" id="ARBA00022840"/>
    </source>
</evidence>
<dbReference type="EMBL" id="WTUZ01000010">
    <property type="protein sequence ID" value="MZQ81306.1"/>
    <property type="molecule type" value="Genomic_DNA"/>
</dbReference>
<evidence type="ECO:0000256" key="4">
    <source>
        <dbReference type="ARBA" id="ARBA00022475"/>
    </source>
</evidence>
<comment type="subcellular location">
    <subcellularLocation>
        <location evidence="2">Cell membrane</location>
        <topology evidence="2">Multi-pass membrane protein</topology>
    </subcellularLocation>
</comment>
<feature type="domain" description="Histidine kinase" evidence="15">
    <location>
        <begin position="120"/>
        <end position="328"/>
    </location>
</feature>
<keyword evidence="10" id="KW-0067">ATP-binding</keyword>
<keyword evidence="11 14" id="KW-1133">Transmembrane helix</keyword>
<protein>
    <recommendedName>
        <fullName evidence="3">histidine kinase</fullName>
        <ecNumber evidence="3">2.7.13.3</ecNumber>
    </recommendedName>
</protein>
<keyword evidence="9 16" id="KW-0418">Kinase</keyword>
<keyword evidence="7 14" id="KW-0812">Transmembrane</keyword>
<feature type="transmembrane region" description="Helical" evidence="14">
    <location>
        <begin position="12"/>
        <end position="32"/>
    </location>
</feature>
<evidence type="ECO:0000256" key="12">
    <source>
        <dbReference type="ARBA" id="ARBA00023012"/>
    </source>
</evidence>
<dbReference type="AlphaFoldDB" id="A0A6L8UVU6"/>
<proteinExistence type="predicted"/>
<evidence type="ECO:0000313" key="17">
    <source>
        <dbReference type="Proteomes" id="UP000481087"/>
    </source>
</evidence>
<evidence type="ECO:0000256" key="8">
    <source>
        <dbReference type="ARBA" id="ARBA00022741"/>
    </source>
</evidence>
<name>A0A6L8UVU6_9BACL</name>
<reference evidence="16 17" key="1">
    <citation type="submission" date="2019-12" db="EMBL/GenBank/DDBJ databases">
        <title>Paenibacillus sp. nov. sp. isolated from soil.</title>
        <authorList>
            <person name="Kim J."/>
            <person name="Jeong S.E."/>
            <person name="Jung H.S."/>
            <person name="Jeon C.O."/>
        </authorList>
    </citation>
    <scope>NUCLEOTIDE SEQUENCE [LARGE SCALE GENOMIC DNA]</scope>
    <source>
        <strain evidence="16 17">5J-6</strain>
    </source>
</reference>
<dbReference type="PANTHER" id="PTHR45453">
    <property type="entry name" value="PHOSPHATE REGULON SENSOR PROTEIN PHOR"/>
    <property type="match status" value="1"/>
</dbReference>
<evidence type="ECO:0000259" key="15">
    <source>
        <dbReference type="PROSITE" id="PS50109"/>
    </source>
</evidence>
<evidence type="ECO:0000256" key="14">
    <source>
        <dbReference type="SAM" id="Phobius"/>
    </source>
</evidence>
<evidence type="ECO:0000256" key="7">
    <source>
        <dbReference type="ARBA" id="ARBA00022692"/>
    </source>
</evidence>
<dbReference type="SMART" id="SM00388">
    <property type="entry name" value="HisKA"/>
    <property type="match status" value="1"/>
</dbReference>
<comment type="caution">
    <text evidence="16">The sequence shown here is derived from an EMBL/GenBank/DDBJ whole genome shotgun (WGS) entry which is preliminary data.</text>
</comment>
<dbReference type="PROSITE" id="PS50109">
    <property type="entry name" value="HIS_KIN"/>
    <property type="match status" value="1"/>
</dbReference>
<dbReference type="SMART" id="SM00387">
    <property type="entry name" value="HATPase_c"/>
    <property type="match status" value="1"/>
</dbReference>
<dbReference type="Pfam" id="PF02518">
    <property type="entry name" value="HATPase_c"/>
    <property type="match status" value="1"/>
</dbReference>
<keyword evidence="13 14" id="KW-0472">Membrane</keyword>
<keyword evidence="6" id="KW-0808">Transferase</keyword>
<accession>A0A6L8UVU6</accession>
<evidence type="ECO:0000256" key="3">
    <source>
        <dbReference type="ARBA" id="ARBA00012438"/>
    </source>
</evidence>
<dbReference type="Proteomes" id="UP000481087">
    <property type="component" value="Unassembled WGS sequence"/>
</dbReference>
<organism evidence="16 17">
    <name type="scientific">Paenibacillus silvestris</name>
    <dbReference type="NCBI Taxonomy" id="2606219"/>
    <lineage>
        <taxon>Bacteria</taxon>
        <taxon>Bacillati</taxon>
        <taxon>Bacillota</taxon>
        <taxon>Bacilli</taxon>
        <taxon>Bacillales</taxon>
        <taxon>Paenibacillaceae</taxon>
        <taxon>Paenibacillus</taxon>
    </lineage>
</organism>
<dbReference type="InterPro" id="IPR003594">
    <property type="entry name" value="HATPase_dom"/>
</dbReference>
<dbReference type="GO" id="GO:0016036">
    <property type="term" value="P:cellular response to phosphate starvation"/>
    <property type="evidence" value="ECO:0007669"/>
    <property type="project" value="TreeGrafter"/>
</dbReference>